<dbReference type="Proteomes" id="UP000075902">
    <property type="component" value="Unassembled WGS sequence"/>
</dbReference>
<evidence type="ECO:0000313" key="2">
    <source>
        <dbReference type="Proteomes" id="UP000075902"/>
    </source>
</evidence>
<keyword evidence="2" id="KW-1185">Reference proteome</keyword>
<name>A0A182TXP1_9DIPT</name>
<sequence>MSNTWPPGPTGTGRARNRGGVALRINQWIAGRTSTVNRSLSTVKLLALVAAVATVLLSTGVDGSTVPTSAELGEDDYSGAIQDLETGCINRCPDQNMAGNGYTPVRDK</sequence>
<protein>
    <submittedName>
        <fullName evidence="1">Uncharacterized protein</fullName>
    </submittedName>
</protein>
<proteinExistence type="predicted"/>
<accession>A0A182TXP1</accession>
<dbReference type="EnsemblMetazoa" id="AMEC010185-RA">
    <property type="protein sequence ID" value="AMEC010185-PA"/>
    <property type="gene ID" value="AMEC010185"/>
</dbReference>
<dbReference type="VEuPathDB" id="VectorBase:AMEC010185"/>
<dbReference type="AlphaFoldDB" id="A0A182TXP1"/>
<organism evidence="1 2">
    <name type="scientific">Anopheles melas</name>
    <dbReference type="NCBI Taxonomy" id="34690"/>
    <lineage>
        <taxon>Eukaryota</taxon>
        <taxon>Metazoa</taxon>
        <taxon>Ecdysozoa</taxon>
        <taxon>Arthropoda</taxon>
        <taxon>Hexapoda</taxon>
        <taxon>Insecta</taxon>
        <taxon>Pterygota</taxon>
        <taxon>Neoptera</taxon>
        <taxon>Endopterygota</taxon>
        <taxon>Diptera</taxon>
        <taxon>Nematocera</taxon>
        <taxon>Culicoidea</taxon>
        <taxon>Culicidae</taxon>
        <taxon>Anophelinae</taxon>
        <taxon>Anopheles</taxon>
    </lineage>
</organism>
<reference evidence="2" key="1">
    <citation type="submission" date="2014-01" db="EMBL/GenBank/DDBJ databases">
        <title>The Genome Sequence of Anopheles melas CM1001059_A (V2).</title>
        <authorList>
            <consortium name="The Broad Institute Genomics Platform"/>
            <person name="Neafsey D.E."/>
            <person name="Besansky N."/>
            <person name="Howell P."/>
            <person name="Walton C."/>
            <person name="Young S.K."/>
            <person name="Zeng Q."/>
            <person name="Gargeya S."/>
            <person name="Fitzgerald M."/>
            <person name="Haas B."/>
            <person name="Abouelleil A."/>
            <person name="Allen A.W."/>
            <person name="Alvarado L."/>
            <person name="Arachchi H.M."/>
            <person name="Berlin A.M."/>
            <person name="Chapman S.B."/>
            <person name="Gainer-Dewar J."/>
            <person name="Goldberg J."/>
            <person name="Griggs A."/>
            <person name="Gujja S."/>
            <person name="Hansen M."/>
            <person name="Howarth C."/>
            <person name="Imamovic A."/>
            <person name="Ireland A."/>
            <person name="Larimer J."/>
            <person name="McCowan C."/>
            <person name="Murphy C."/>
            <person name="Pearson M."/>
            <person name="Poon T.W."/>
            <person name="Priest M."/>
            <person name="Roberts A."/>
            <person name="Saif S."/>
            <person name="Shea T."/>
            <person name="Sisk P."/>
            <person name="Sykes S."/>
            <person name="Wortman J."/>
            <person name="Nusbaum C."/>
            <person name="Birren B."/>
        </authorList>
    </citation>
    <scope>NUCLEOTIDE SEQUENCE [LARGE SCALE GENOMIC DNA]</scope>
    <source>
        <strain evidence="2">CM1001059</strain>
    </source>
</reference>
<reference evidence="1" key="2">
    <citation type="submission" date="2020-05" db="UniProtKB">
        <authorList>
            <consortium name="EnsemblMetazoa"/>
        </authorList>
    </citation>
    <scope>IDENTIFICATION</scope>
    <source>
        <strain evidence="1">CM1001059</strain>
    </source>
</reference>
<evidence type="ECO:0000313" key="1">
    <source>
        <dbReference type="EnsemblMetazoa" id="AMEC010185-PA"/>
    </source>
</evidence>